<dbReference type="OrthoDB" id="2439862at2759"/>
<accession>A0A2Z6S9W3</accession>
<reference evidence="1 3" key="1">
    <citation type="submission" date="2017-11" db="EMBL/GenBank/DDBJ databases">
        <title>The genome of Rhizophagus clarus HR1 reveals common genetic basis of auxotrophy among arbuscular mycorrhizal fungi.</title>
        <authorList>
            <person name="Kobayashi Y."/>
        </authorList>
    </citation>
    <scope>NUCLEOTIDE SEQUENCE [LARGE SCALE GENOMIC DNA]</scope>
    <source>
        <strain evidence="1 3">HR1</strain>
    </source>
</reference>
<gene>
    <name evidence="2" type="ORF">RCL2_002956200</name>
    <name evidence="1" type="ORF">RclHR1_09260007</name>
</gene>
<dbReference type="Proteomes" id="UP000247702">
    <property type="component" value="Unassembled WGS sequence"/>
</dbReference>
<evidence type="ECO:0000313" key="3">
    <source>
        <dbReference type="Proteomes" id="UP000247702"/>
    </source>
</evidence>
<name>A0A2Z6S9W3_9GLOM</name>
<comment type="caution">
    <text evidence="1">The sequence shown here is derived from an EMBL/GenBank/DDBJ whole genome shotgun (WGS) entry which is preliminary data.</text>
</comment>
<evidence type="ECO:0000313" key="2">
    <source>
        <dbReference type="EMBL" id="GET03216.1"/>
    </source>
</evidence>
<organism evidence="1 3">
    <name type="scientific">Rhizophagus clarus</name>
    <dbReference type="NCBI Taxonomy" id="94130"/>
    <lineage>
        <taxon>Eukaryota</taxon>
        <taxon>Fungi</taxon>
        <taxon>Fungi incertae sedis</taxon>
        <taxon>Mucoromycota</taxon>
        <taxon>Glomeromycotina</taxon>
        <taxon>Glomeromycetes</taxon>
        <taxon>Glomerales</taxon>
        <taxon>Glomeraceae</taxon>
        <taxon>Rhizophagus</taxon>
    </lineage>
</organism>
<dbReference type="EMBL" id="BEXD01004344">
    <property type="protein sequence ID" value="GBC09993.1"/>
    <property type="molecule type" value="Genomic_DNA"/>
</dbReference>
<evidence type="ECO:0000313" key="1">
    <source>
        <dbReference type="EMBL" id="GBC09993.1"/>
    </source>
</evidence>
<reference evidence="2" key="2">
    <citation type="submission" date="2019-10" db="EMBL/GenBank/DDBJ databases">
        <title>Conservation and host-specific expression of non-tandemly repeated heterogenous ribosome RNA gene in arbuscular mycorrhizal fungi.</title>
        <authorList>
            <person name="Maeda T."/>
            <person name="Kobayashi Y."/>
            <person name="Nakagawa T."/>
            <person name="Ezawa T."/>
            <person name="Yamaguchi K."/>
            <person name="Bino T."/>
            <person name="Nishimoto Y."/>
            <person name="Shigenobu S."/>
            <person name="Kawaguchi M."/>
        </authorList>
    </citation>
    <scope>NUCLEOTIDE SEQUENCE</scope>
    <source>
        <strain evidence="2">HR1</strain>
    </source>
</reference>
<dbReference type="Proteomes" id="UP000615446">
    <property type="component" value="Unassembled WGS sequence"/>
</dbReference>
<dbReference type="EMBL" id="BLAL01000319">
    <property type="protein sequence ID" value="GET03216.1"/>
    <property type="molecule type" value="Genomic_DNA"/>
</dbReference>
<dbReference type="STRING" id="94130.A0A2Z6S9W3"/>
<sequence>MDVLKWGMSQNPALPSDLSSYSKDDFNALKNTLQHLTPFIKFYNLTSKEYMDKVYPYKKIIPKDLRENLLRYFMDRQNNNSEQKKIIKEANSKSIDSKIITIKHAELISKWIDRLEISDKMKNLYEFKLILRGSLKDSSEILGGYNPIIRKYGDNKHFDVTKYCFIFSFKNKENIDYILSRVKKEEAAIYYIISIGPSFNGDLILNGYDYYNRSYCKYYAYDKPIRETKDYFSVEEYEIFQIKD</sequence>
<proteinExistence type="predicted"/>
<keyword evidence="3" id="KW-1185">Reference proteome</keyword>
<dbReference type="AlphaFoldDB" id="A0A2Z6S9W3"/>
<protein>
    <submittedName>
        <fullName evidence="2">Carbohydrate-binding module family 13 protein</fullName>
    </submittedName>
</protein>